<evidence type="ECO:0000256" key="8">
    <source>
        <dbReference type="SAM" id="MobiDB-lite"/>
    </source>
</evidence>
<sequence length="434" mass="48181">MRYPRILFRIWYSTTYTVLFIILLGLTAVAPTDHVYQAFRRKELENIFIVAGVYILTIVIAIFIYASRLYTNRIVLAAIPKSYIPIEPGEVGKNVRRIIVKNLKRSATIAWDSRPRDTKPELGAAGGTNPPTRENSGPLNFRKRSQFFETTVIPIDPDSPPWGHIAHPGWSSPSLEDLPNLQFRPIIMELPNLIEAKAVSLAPPNPIFETLRPELQDIEPTPDARIVELLQRSITTGLREYLAQLSSVGLINPPHLGAQFLAEYEYARFSTFPLTEEQFRSLMAVFARILSGMVELDPEFVDQVQSAGIDSEETSIVPLSVSSRSSNSNGSAIRYRTPTLASVHFETRTQPHNLHRSQSGPSGLRTPSSQRTPIPRTPSMISLGSVKRHPSAHSTSSGLASSSSSSLRSAQSVIRLTPNPRPGDLPYQFDFSGS</sequence>
<keyword evidence="6 7" id="KW-0472">Membrane</keyword>
<keyword evidence="10" id="KW-1185">Reference proteome</keyword>
<evidence type="ECO:0000256" key="2">
    <source>
        <dbReference type="ARBA" id="ARBA00005550"/>
    </source>
</evidence>
<comment type="similarity">
    <text evidence="2 7">Belongs to the DLT1 family.</text>
</comment>
<dbReference type="PANTHER" id="PTHR40021:SF1">
    <property type="entry name" value="DEFECT AT LOW TEMPERATURE PROTEIN 1"/>
    <property type="match status" value="1"/>
</dbReference>
<protein>
    <recommendedName>
        <fullName evidence="3 7">Defect at low temperature protein 1</fullName>
    </recommendedName>
</protein>
<gene>
    <name evidence="7" type="primary">DLT1</name>
    <name evidence="9" type="ORF">M501DRAFT_1013323</name>
</gene>
<dbReference type="OrthoDB" id="4096362at2759"/>
<keyword evidence="5 7" id="KW-1133">Transmembrane helix</keyword>
<evidence type="ECO:0000256" key="5">
    <source>
        <dbReference type="ARBA" id="ARBA00022989"/>
    </source>
</evidence>
<keyword evidence="4 7" id="KW-0812">Transmembrane</keyword>
<accession>A0A9P4SGG5</accession>
<dbReference type="AlphaFoldDB" id="A0A9P4SGG5"/>
<evidence type="ECO:0000256" key="7">
    <source>
        <dbReference type="RuleBase" id="RU367100"/>
    </source>
</evidence>
<comment type="caution">
    <text evidence="9">The sequence shown here is derived from an EMBL/GenBank/DDBJ whole genome shotgun (WGS) entry which is preliminary data.</text>
</comment>
<evidence type="ECO:0000256" key="3">
    <source>
        <dbReference type="ARBA" id="ARBA00021353"/>
    </source>
</evidence>
<dbReference type="PANTHER" id="PTHR40021">
    <property type="entry name" value="DEFECT AT LOW TEMPERATURE PROTEIN 1"/>
    <property type="match status" value="1"/>
</dbReference>
<evidence type="ECO:0000256" key="4">
    <source>
        <dbReference type="ARBA" id="ARBA00022692"/>
    </source>
</evidence>
<name>A0A9P4SGG5_9PEZI</name>
<dbReference type="InterPro" id="IPR038869">
    <property type="entry name" value="DLT1"/>
</dbReference>
<reference evidence="9" key="1">
    <citation type="journal article" date="2020" name="Stud. Mycol.">
        <title>101 Dothideomycetes genomes: a test case for predicting lifestyles and emergence of pathogens.</title>
        <authorList>
            <person name="Haridas S."/>
            <person name="Albert R."/>
            <person name="Binder M."/>
            <person name="Bloem J."/>
            <person name="Labutti K."/>
            <person name="Salamov A."/>
            <person name="Andreopoulos B."/>
            <person name="Baker S."/>
            <person name="Barry K."/>
            <person name="Bills G."/>
            <person name="Bluhm B."/>
            <person name="Cannon C."/>
            <person name="Castanera R."/>
            <person name="Culley D."/>
            <person name="Daum C."/>
            <person name="Ezra D."/>
            <person name="Gonzalez J."/>
            <person name="Henrissat B."/>
            <person name="Kuo A."/>
            <person name="Liang C."/>
            <person name="Lipzen A."/>
            <person name="Lutzoni F."/>
            <person name="Magnuson J."/>
            <person name="Mondo S."/>
            <person name="Nolan M."/>
            <person name="Ohm R."/>
            <person name="Pangilinan J."/>
            <person name="Park H.-J."/>
            <person name="Ramirez L."/>
            <person name="Alfaro M."/>
            <person name="Sun H."/>
            <person name="Tritt A."/>
            <person name="Yoshinaga Y."/>
            <person name="Zwiers L.-H."/>
            <person name="Turgeon B."/>
            <person name="Goodwin S."/>
            <person name="Spatafora J."/>
            <person name="Crous P."/>
            <person name="Grigoriev I."/>
        </authorList>
    </citation>
    <scope>NUCLEOTIDE SEQUENCE</scope>
    <source>
        <strain evidence="9">CBS 101060</strain>
    </source>
</reference>
<evidence type="ECO:0000313" key="9">
    <source>
        <dbReference type="EMBL" id="KAF2841944.1"/>
    </source>
</evidence>
<comment type="subcellular location">
    <subcellularLocation>
        <location evidence="7">Membrane</location>
        <topology evidence="7">Multi-pass membrane protein</topology>
    </subcellularLocation>
</comment>
<feature type="region of interest" description="Disordered" evidence="8">
    <location>
        <begin position="349"/>
        <end position="434"/>
    </location>
</feature>
<feature type="compositionally biased region" description="Polar residues" evidence="8">
    <location>
        <begin position="129"/>
        <end position="138"/>
    </location>
</feature>
<feature type="region of interest" description="Disordered" evidence="8">
    <location>
        <begin position="114"/>
        <end position="139"/>
    </location>
</feature>
<evidence type="ECO:0000256" key="6">
    <source>
        <dbReference type="ARBA" id="ARBA00023136"/>
    </source>
</evidence>
<dbReference type="EMBL" id="MU006090">
    <property type="protein sequence ID" value="KAF2841944.1"/>
    <property type="molecule type" value="Genomic_DNA"/>
</dbReference>
<feature type="compositionally biased region" description="Polar residues" evidence="8">
    <location>
        <begin position="349"/>
        <end position="372"/>
    </location>
</feature>
<proteinExistence type="inferred from homology"/>
<feature type="transmembrane region" description="Helical" evidence="7">
    <location>
        <begin position="6"/>
        <end position="26"/>
    </location>
</feature>
<dbReference type="Proteomes" id="UP000799429">
    <property type="component" value="Unassembled WGS sequence"/>
</dbReference>
<evidence type="ECO:0000313" key="10">
    <source>
        <dbReference type="Proteomes" id="UP000799429"/>
    </source>
</evidence>
<dbReference type="GO" id="GO:0016020">
    <property type="term" value="C:membrane"/>
    <property type="evidence" value="ECO:0007669"/>
    <property type="project" value="UniProtKB-SubCell"/>
</dbReference>
<evidence type="ECO:0000256" key="1">
    <source>
        <dbReference type="ARBA" id="ARBA00002489"/>
    </source>
</evidence>
<organism evidence="9 10">
    <name type="scientific">Patellaria atrata CBS 101060</name>
    <dbReference type="NCBI Taxonomy" id="1346257"/>
    <lineage>
        <taxon>Eukaryota</taxon>
        <taxon>Fungi</taxon>
        <taxon>Dikarya</taxon>
        <taxon>Ascomycota</taxon>
        <taxon>Pezizomycotina</taxon>
        <taxon>Dothideomycetes</taxon>
        <taxon>Dothideomycetes incertae sedis</taxon>
        <taxon>Patellariales</taxon>
        <taxon>Patellariaceae</taxon>
        <taxon>Patellaria</taxon>
    </lineage>
</organism>
<feature type="transmembrane region" description="Helical" evidence="7">
    <location>
        <begin position="47"/>
        <end position="66"/>
    </location>
</feature>
<comment type="function">
    <text evidence="1 7">Required for growth under high-pressure and low-temperature conditions.</text>
</comment>
<feature type="compositionally biased region" description="Low complexity" evidence="8">
    <location>
        <begin position="392"/>
        <end position="412"/>
    </location>
</feature>